<evidence type="ECO:0000313" key="2">
    <source>
        <dbReference type="EMBL" id="MQO55684.1"/>
    </source>
</evidence>
<accession>A0A6A7VLP5</accession>
<comment type="caution">
    <text evidence="2">The sequence shown here is derived from an EMBL/GenBank/DDBJ whole genome shotgun (WGS) entry which is preliminary data.</text>
</comment>
<proteinExistence type="predicted"/>
<evidence type="ECO:0000259" key="1">
    <source>
        <dbReference type="Pfam" id="PF03235"/>
    </source>
</evidence>
<gene>
    <name evidence="2" type="ORF">F7D42_08185</name>
</gene>
<dbReference type="AlphaFoldDB" id="A0A6A7VLP5"/>
<sequence length="395" mass="46810">MEIKKFENENIEIFKTEEINNHIVSDEEINEKYISGEVRIVTEQARYPLDTICTMLNSGKYQLRPDFQRRRRWERPKQSRLIESFIMNIPIPPIFLYEYEFSKYEVMDGLQRLTAIKEFYDDKFPLEGLEYWKELNGKKYSELPQEIKSGIDRRYLSSLILLKETANSKTKADEMKQLVFERINSGGVKLEYQESRNALYSGNFNDLVITLSRNEYFCKIFDIPISEEETEELANNTMYKTMADVEMVVRFFAMRYLDEYEGITLKVFFDKFTDSANKLSQSVLDNYQHVFEQTIKLVFDIYGEQAFCLYKQISGKEQWYLTRNPKKTIYDPVMTVLSQKLDYADSFLKNKDQVMAATIELMKNQPELFNGRKGTKSDIAKRIDAFDAMFNKFIQ</sequence>
<dbReference type="Pfam" id="PF03235">
    <property type="entry name" value="GmrSD_N"/>
    <property type="match status" value="1"/>
</dbReference>
<protein>
    <submittedName>
        <fullName evidence="2">DUF262 domain-containing protein</fullName>
    </submittedName>
</protein>
<dbReference type="PANTHER" id="PTHR39639:SF1">
    <property type="entry name" value="DUF262 DOMAIN-CONTAINING PROTEIN"/>
    <property type="match status" value="1"/>
</dbReference>
<dbReference type="Proteomes" id="UP000358159">
    <property type="component" value="Unassembled WGS sequence"/>
</dbReference>
<reference evidence="2 3" key="1">
    <citation type="submission" date="2019-09" db="EMBL/GenBank/DDBJ databases">
        <title>Distinct polysaccharide growth profiles of human intestinal Prevotella copri isolates.</title>
        <authorList>
            <person name="Fehlner-Peach H."/>
            <person name="Magnabosco C."/>
            <person name="Raghavan V."/>
            <person name="Scher J.U."/>
            <person name="Tett A."/>
            <person name="Cox L.M."/>
            <person name="Gottsegen C."/>
            <person name="Watters A."/>
            <person name="Wiltshire- Gordon J.D."/>
            <person name="Segata N."/>
            <person name="Bonneau R."/>
            <person name="Littman D.R."/>
        </authorList>
    </citation>
    <scope>NUCLEOTIDE SEQUENCE [LARGE SCALE GENOMIC DNA]</scope>
    <source>
        <strain evidence="2 3">BVe41219</strain>
    </source>
</reference>
<dbReference type="PANTHER" id="PTHR39639">
    <property type="entry name" value="CHROMOSOME 16, WHOLE GENOME SHOTGUN SEQUENCE"/>
    <property type="match status" value="1"/>
</dbReference>
<organism evidence="2 3">
    <name type="scientific">Segatella copri</name>
    <dbReference type="NCBI Taxonomy" id="165179"/>
    <lineage>
        <taxon>Bacteria</taxon>
        <taxon>Pseudomonadati</taxon>
        <taxon>Bacteroidota</taxon>
        <taxon>Bacteroidia</taxon>
        <taxon>Bacteroidales</taxon>
        <taxon>Prevotellaceae</taxon>
        <taxon>Segatella</taxon>
    </lineage>
</organism>
<dbReference type="EMBL" id="VZAZ01000039">
    <property type="protein sequence ID" value="MQO55684.1"/>
    <property type="molecule type" value="Genomic_DNA"/>
</dbReference>
<dbReference type="InterPro" id="IPR036086">
    <property type="entry name" value="ParB/Sulfiredoxin_sf"/>
</dbReference>
<dbReference type="InterPro" id="IPR004919">
    <property type="entry name" value="GmrSD_N"/>
</dbReference>
<evidence type="ECO:0000313" key="3">
    <source>
        <dbReference type="Proteomes" id="UP000358159"/>
    </source>
</evidence>
<name>A0A6A7VLP5_9BACT</name>
<dbReference type="RefSeq" id="WP_153094549.1">
    <property type="nucleotide sequence ID" value="NZ_VZAK01000003.1"/>
</dbReference>
<dbReference type="SUPFAM" id="SSF110849">
    <property type="entry name" value="ParB/Sulfiredoxin"/>
    <property type="match status" value="1"/>
</dbReference>
<feature type="domain" description="GmrSD restriction endonucleases N-terminal" evidence="1">
    <location>
        <begin position="54"/>
        <end position="200"/>
    </location>
</feature>